<reference evidence="4 5" key="1">
    <citation type="submission" date="2018-11" db="EMBL/GenBank/DDBJ databases">
        <authorList>
            <consortium name="Pathogen Informatics"/>
        </authorList>
    </citation>
    <scope>NUCLEOTIDE SEQUENCE [LARGE SCALE GENOMIC DNA]</scope>
</reference>
<organism evidence="4 5">
    <name type="scientific">Dibothriocephalus latus</name>
    <name type="common">Fish tapeworm</name>
    <name type="synonym">Diphyllobothrium latum</name>
    <dbReference type="NCBI Taxonomy" id="60516"/>
    <lineage>
        <taxon>Eukaryota</taxon>
        <taxon>Metazoa</taxon>
        <taxon>Spiralia</taxon>
        <taxon>Lophotrochozoa</taxon>
        <taxon>Platyhelminthes</taxon>
        <taxon>Cestoda</taxon>
        <taxon>Eucestoda</taxon>
        <taxon>Diphyllobothriidea</taxon>
        <taxon>Diphyllobothriidae</taxon>
        <taxon>Dibothriocephalus</taxon>
    </lineage>
</organism>
<dbReference type="AlphaFoldDB" id="A0A3P7LDL3"/>
<feature type="domain" description="SBF1/SBF2" evidence="3">
    <location>
        <begin position="121"/>
        <end position="278"/>
    </location>
</feature>
<proteinExistence type="predicted"/>
<keyword evidence="2" id="KW-0472">Membrane</keyword>
<sequence length="347" mass="39258">MNEFYHTGTGFVHFLNSSFLFVLFFRTVVMERQEARFVPRGEQLDRQAFKADLPRDKCRVIREFVADIFNRHITEALKRRNTIRQDLKSQSIRRLFVDELGKQIIPPSDDGSTGGSTANAHGRRASLNWDQFDLIVGLLDESLRYEDMSYNTVIAPLVVDLATRLSTQLGGIRYFANMTHSIQRHRIWGDLTFWEDVFNEQVNNQLRQLYLYHSGEQQAQETASPNSFPAYSTDLSTLEIAAEELRIGKLRPAEMQTTLQMHEEKTLCAQIVHFINLIINFCVPLRAASSVAQGGQKGGTSGDLLDTSGPYPATGSGTLQSGWPVNTPHGQQRKDTGFSRWVLPCEG</sequence>
<name>A0A3P7LDL3_DIBLA</name>
<dbReference type="Proteomes" id="UP000281553">
    <property type="component" value="Unassembled WGS sequence"/>
</dbReference>
<evidence type="ECO:0000259" key="3">
    <source>
        <dbReference type="Pfam" id="PF12335"/>
    </source>
</evidence>
<keyword evidence="2" id="KW-0812">Transmembrane</keyword>
<keyword evidence="5" id="KW-1185">Reference proteome</keyword>
<dbReference type="OrthoDB" id="74314at2759"/>
<evidence type="ECO:0000313" key="5">
    <source>
        <dbReference type="Proteomes" id="UP000281553"/>
    </source>
</evidence>
<evidence type="ECO:0000256" key="2">
    <source>
        <dbReference type="SAM" id="Phobius"/>
    </source>
</evidence>
<protein>
    <recommendedName>
        <fullName evidence="3">SBF1/SBF2 domain-containing protein</fullName>
    </recommendedName>
</protein>
<feature type="transmembrane region" description="Helical" evidence="2">
    <location>
        <begin position="12"/>
        <end position="29"/>
    </location>
</feature>
<dbReference type="Pfam" id="PF12335">
    <property type="entry name" value="SBF2"/>
    <property type="match status" value="1"/>
</dbReference>
<gene>
    <name evidence="4" type="ORF">DILT_LOCUS7231</name>
</gene>
<evidence type="ECO:0000256" key="1">
    <source>
        <dbReference type="SAM" id="MobiDB-lite"/>
    </source>
</evidence>
<accession>A0A3P7LDL3</accession>
<dbReference type="EMBL" id="UYRU01051359">
    <property type="protein sequence ID" value="VDN11400.1"/>
    <property type="molecule type" value="Genomic_DNA"/>
</dbReference>
<feature type="compositionally biased region" description="Polar residues" evidence="1">
    <location>
        <begin position="315"/>
        <end position="330"/>
    </location>
</feature>
<feature type="region of interest" description="Disordered" evidence="1">
    <location>
        <begin position="292"/>
        <end position="338"/>
    </location>
</feature>
<evidence type="ECO:0000313" key="4">
    <source>
        <dbReference type="EMBL" id="VDN11400.1"/>
    </source>
</evidence>
<dbReference type="InterPro" id="IPR022096">
    <property type="entry name" value="SBF1/SBF2"/>
</dbReference>
<keyword evidence="2" id="KW-1133">Transmembrane helix</keyword>